<dbReference type="OrthoDB" id="345880at2"/>
<protein>
    <submittedName>
        <fullName evidence="2">Peptidase M28-like protein</fullName>
    </submittedName>
</protein>
<evidence type="ECO:0000259" key="1">
    <source>
        <dbReference type="Pfam" id="PF04389"/>
    </source>
</evidence>
<dbReference type="Pfam" id="PF04389">
    <property type="entry name" value="Peptidase_M28"/>
    <property type="match status" value="1"/>
</dbReference>
<evidence type="ECO:0000313" key="2">
    <source>
        <dbReference type="EMBL" id="RKT76670.1"/>
    </source>
</evidence>
<dbReference type="Proteomes" id="UP000278440">
    <property type="component" value="Unassembled WGS sequence"/>
</dbReference>
<dbReference type="InterPro" id="IPR007484">
    <property type="entry name" value="Peptidase_M28"/>
</dbReference>
<gene>
    <name evidence="2" type="ORF">DFJ68_0066</name>
</gene>
<name>A0A495XQ69_9MICO</name>
<organism evidence="2 3">
    <name type="scientific">Terracoccus luteus</name>
    <dbReference type="NCBI Taxonomy" id="53356"/>
    <lineage>
        <taxon>Bacteria</taxon>
        <taxon>Bacillati</taxon>
        <taxon>Actinomycetota</taxon>
        <taxon>Actinomycetes</taxon>
        <taxon>Micrococcales</taxon>
        <taxon>Intrasporangiaceae</taxon>
        <taxon>Terracoccus</taxon>
    </lineage>
</organism>
<dbReference type="InterPro" id="IPR045175">
    <property type="entry name" value="M28_fam"/>
</dbReference>
<sequence>MQQRVRAIAAIGSRDAVSPAYARAATYVTGQLESVGWRVRAQRFEVPAGTSWGVRVPGGTSTNLIADPPGFDSTEPHVVIGAHLDTVPQAPGAEDNASGVATVVELARMLREQPAATPVRLVLFGAEEARVPAGTRYAFGSRHYVTTLTDAERRATRGMLALDRVGVAGRTVPVCSGGRGTASLARDVRAASPASVTNRCTNRASDHVSFEAAGIPAARLGSVPFDGYHSAGDVPSVVSDSQMRRTGAVAWAWLRSL</sequence>
<dbReference type="GO" id="GO:0008235">
    <property type="term" value="F:metalloexopeptidase activity"/>
    <property type="evidence" value="ECO:0007669"/>
    <property type="project" value="InterPro"/>
</dbReference>
<feature type="domain" description="Peptidase M28" evidence="1">
    <location>
        <begin position="63"/>
        <end position="253"/>
    </location>
</feature>
<dbReference type="GO" id="GO:0006508">
    <property type="term" value="P:proteolysis"/>
    <property type="evidence" value="ECO:0007669"/>
    <property type="project" value="InterPro"/>
</dbReference>
<proteinExistence type="predicted"/>
<keyword evidence="3" id="KW-1185">Reference proteome</keyword>
<dbReference type="PANTHER" id="PTHR12147">
    <property type="entry name" value="METALLOPEPTIDASE M28 FAMILY MEMBER"/>
    <property type="match status" value="1"/>
</dbReference>
<dbReference type="EMBL" id="RBXT01000001">
    <property type="protein sequence ID" value="RKT76670.1"/>
    <property type="molecule type" value="Genomic_DNA"/>
</dbReference>
<evidence type="ECO:0000313" key="3">
    <source>
        <dbReference type="Proteomes" id="UP000278440"/>
    </source>
</evidence>
<accession>A0A495XQ69</accession>
<dbReference type="Gene3D" id="3.40.630.10">
    <property type="entry name" value="Zn peptidases"/>
    <property type="match status" value="1"/>
</dbReference>
<reference evidence="2 3" key="1">
    <citation type="submission" date="2018-10" db="EMBL/GenBank/DDBJ databases">
        <title>Sequencing the genomes of 1000 actinobacteria strains.</title>
        <authorList>
            <person name="Klenk H.-P."/>
        </authorList>
    </citation>
    <scope>NUCLEOTIDE SEQUENCE [LARGE SCALE GENOMIC DNA]</scope>
    <source>
        <strain evidence="2 3">DSM 44267</strain>
    </source>
</reference>
<dbReference type="PANTHER" id="PTHR12147:SF26">
    <property type="entry name" value="PEPTIDASE M28 DOMAIN-CONTAINING PROTEIN"/>
    <property type="match status" value="1"/>
</dbReference>
<dbReference type="AlphaFoldDB" id="A0A495XQ69"/>
<dbReference type="SUPFAM" id="SSF53187">
    <property type="entry name" value="Zn-dependent exopeptidases"/>
    <property type="match status" value="1"/>
</dbReference>
<comment type="caution">
    <text evidence="2">The sequence shown here is derived from an EMBL/GenBank/DDBJ whole genome shotgun (WGS) entry which is preliminary data.</text>
</comment>